<dbReference type="CDD" id="cd03255">
    <property type="entry name" value="ABC_MJ0796_LolCDE_FtsE"/>
    <property type="match status" value="1"/>
</dbReference>
<evidence type="ECO:0000313" key="6">
    <source>
        <dbReference type="Proteomes" id="UP000590964"/>
    </source>
</evidence>
<dbReference type="PROSITE" id="PS50893">
    <property type="entry name" value="ABC_TRANSPORTER_2"/>
    <property type="match status" value="1"/>
</dbReference>
<evidence type="ECO:0000256" key="3">
    <source>
        <dbReference type="ARBA" id="ARBA00022840"/>
    </source>
</evidence>
<dbReference type="InterPro" id="IPR027417">
    <property type="entry name" value="P-loop_NTPase"/>
</dbReference>
<dbReference type="GO" id="GO:0005524">
    <property type="term" value="F:ATP binding"/>
    <property type="evidence" value="ECO:0007669"/>
    <property type="project" value="UniProtKB-KW"/>
</dbReference>
<dbReference type="Proteomes" id="UP000590964">
    <property type="component" value="Unassembled WGS sequence"/>
</dbReference>
<accession>A0A7J4K0I9</accession>
<dbReference type="FunFam" id="3.40.50.300:FF:000032">
    <property type="entry name" value="Export ABC transporter ATP-binding protein"/>
    <property type="match status" value="1"/>
</dbReference>
<dbReference type="GO" id="GO:0016887">
    <property type="term" value="F:ATP hydrolysis activity"/>
    <property type="evidence" value="ECO:0007669"/>
    <property type="project" value="InterPro"/>
</dbReference>
<dbReference type="InterPro" id="IPR003439">
    <property type="entry name" value="ABC_transporter-like_ATP-bd"/>
</dbReference>
<dbReference type="AlphaFoldDB" id="A0A7J4K0I9"/>
<dbReference type="Gene3D" id="3.40.50.300">
    <property type="entry name" value="P-loop containing nucleotide triphosphate hydrolases"/>
    <property type="match status" value="1"/>
</dbReference>
<dbReference type="SMART" id="SM00382">
    <property type="entry name" value="AAA"/>
    <property type="match status" value="1"/>
</dbReference>
<dbReference type="GO" id="GO:0098796">
    <property type="term" value="C:membrane protein complex"/>
    <property type="evidence" value="ECO:0007669"/>
    <property type="project" value="UniProtKB-ARBA"/>
</dbReference>
<sequence>MKEHHGDVIIQLDGVHKSYDMGKVQVQALRGIDLKIKRGEFISIIGPSGSGKTTLLDVLSALLRPTSGEVEINRRRISEMNDSELALVRGKTIGFVFQNFELINRMTALENVMLPLWFQGLDFEQRRERAAEILKEVGLGDRMDHKPTELSGGQKQRVAIARALATNPEIIVADEPTGNLDSESGAAILETISRLHEKHGKTILMVTHERYVAERAERILHLKDGRIEKHETKHLKSKTRKVRRDYK</sequence>
<organism evidence="5 6">
    <name type="scientific">Candidatus Iainarchaeum sp</name>
    <dbReference type="NCBI Taxonomy" id="3101447"/>
    <lineage>
        <taxon>Archaea</taxon>
        <taxon>Candidatus Iainarchaeota</taxon>
        <taxon>Candidatus Iainarchaeia</taxon>
        <taxon>Candidatus Iainarchaeales</taxon>
        <taxon>Candidatus Iainarchaeaceae</taxon>
        <taxon>Candidatus Iainarchaeum</taxon>
    </lineage>
</organism>
<gene>
    <name evidence="5" type="ORF">HA222_05320</name>
</gene>
<keyword evidence="1" id="KW-0813">Transport</keyword>
<feature type="domain" description="ABC transporter" evidence="4">
    <location>
        <begin position="10"/>
        <end position="245"/>
    </location>
</feature>
<evidence type="ECO:0000313" key="5">
    <source>
        <dbReference type="EMBL" id="HIH22045.1"/>
    </source>
</evidence>
<dbReference type="GO" id="GO:0022857">
    <property type="term" value="F:transmembrane transporter activity"/>
    <property type="evidence" value="ECO:0007669"/>
    <property type="project" value="UniProtKB-ARBA"/>
</dbReference>
<dbReference type="PANTHER" id="PTHR24220:SF86">
    <property type="entry name" value="ABC TRANSPORTER ABCH.1"/>
    <property type="match status" value="1"/>
</dbReference>
<dbReference type="InterPro" id="IPR003593">
    <property type="entry name" value="AAA+_ATPase"/>
</dbReference>
<reference evidence="6" key="1">
    <citation type="journal article" date="2020" name="bioRxiv">
        <title>A rank-normalized archaeal taxonomy based on genome phylogeny resolves widespread incomplete and uneven classifications.</title>
        <authorList>
            <person name="Rinke C."/>
            <person name="Chuvochina M."/>
            <person name="Mussig A.J."/>
            <person name="Chaumeil P.-A."/>
            <person name="Waite D.W."/>
            <person name="Whitman W.B."/>
            <person name="Parks D.H."/>
            <person name="Hugenholtz P."/>
        </authorList>
    </citation>
    <scope>NUCLEOTIDE SEQUENCE [LARGE SCALE GENOMIC DNA]</scope>
</reference>
<keyword evidence="2" id="KW-0547">Nucleotide-binding</keyword>
<dbReference type="InterPro" id="IPR017871">
    <property type="entry name" value="ABC_transporter-like_CS"/>
</dbReference>
<protein>
    <submittedName>
        <fullName evidence="5">ABC transporter ATP-binding protein</fullName>
    </submittedName>
</protein>
<dbReference type="EMBL" id="DUFW01000094">
    <property type="protein sequence ID" value="HIH22045.1"/>
    <property type="molecule type" value="Genomic_DNA"/>
</dbReference>
<evidence type="ECO:0000256" key="2">
    <source>
        <dbReference type="ARBA" id="ARBA00022741"/>
    </source>
</evidence>
<dbReference type="PROSITE" id="PS00211">
    <property type="entry name" value="ABC_TRANSPORTER_1"/>
    <property type="match status" value="1"/>
</dbReference>
<evidence type="ECO:0000259" key="4">
    <source>
        <dbReference type="PROSITE" id="PS50893"/>
    </source>
</evidence>
<dbReference type="InterPro" id="IPR017911">
    <property type="entry name" value="MacB-like_ATP-bd"/>
</dbReference>
<evidence type="ECO:0000256" key="1">
    <source>
        <dbReference type="ARBA" id="ARBA00022448"/>
    </source>
</evidence>
<name>A0A7J4K0I9_9ARCH</name>
<dbReference type="SUPFAM" id="SSF52540">
    <property type="entry name" value="P-loop containing nucleoside triphosphate hydrolases"/>
    <property type="match status" value="1"/>
</dbReference>
<dbReference type="GO" id="GO:0005886">
    <property type="term" value="C:plasma membrane"/>
    <property type="evidence" value="ECO:0007669"/>
    <property type="project" value="TreeGrafter"/>
</dbReference>
<dbReference type="Pfam" id="PF00005">
    <property type="entry name" value="ABC_tran"/>
    <property type="match status" value="1"/>
</dbReference>
<keyword evidence="3 5" id="KW-0067">ATP-binding</keyword>
<dbReference type="PANTHER" id="PTHR24220">
    <property type="entry name" value="IMPORT ATP-BINDING PROTEIN"/>
    <property type="match status" value="1"/>
</dbReference>
<proteinExistence type="predicted"/>
<comment type="caution">
    <text evidence="5">The sequence shown here is derived from an EMBL/GenBank/DDBJ whole genome shotgun (WGS) entry which is preliminary data.</text>
</comment>
<dbReference type="InterPro" id="IPR015854">
    <property type="entry name" value="ABC_transpr_LolD-like"/>
</dbReference>